<proteinExistence type="predicted"/>
<feature type="compositionally biased region" description="Basic and acidic residues" evidence="1">
    <location>
        <begin position="1"/>
        <end position="13"/>
    </location>
</feature>
<comment type="caution">
    <text evidence="2">The sequence shown here is derived from an EMBL/GenBank/DDBJ whole genome shotgun (WGS) entry which is preliminary data.</text>
</comment>
<gene>
    <name evidence="2" type="ORF">GPM918_LOCUS27739</name>
    <name evidence="3" type="ORF">SRO942_LOCUS28119</name>
</gene>
<evidence type="ECO:0000313" key="3">
    <source>
        <dbReference type="EMBL" id="CAF4084060.1"/>
    </source>
</evidence>
<accession>A0A815CKI9</accession>
<dbReference type="EMBL" id="CAJOBC010029635">
    <property type="protein sequence ID" value="CAF4084060.1"/>
    <property type="molecule type" value="Genomic_DNA"/>
</dbReference>
<evidence type="ECO:0000256" key="1">
    <source>
        <dbReference type="SAM" id="MobiDB-lite"/>
    </source>
</evidence>
<feature type="region of interest" description="Disordered" evidence="1">
    <location>
        <begin position="1"/>
        <end position="22"/>
    </location>
</feature>
<sequence>MLEHGLNYHDESPLARFPSSSV</sequence>
<dbReference type="Proteomes" id="UP000681722">
    <property type="component" value="Unassembled WGS sequence"/>
</dbReference>
<keyword evidence="4" id="KW-1185">Reference proteome</keyword>
<dbReference type="AlphaFoldDB" id="A0A815CKI9"/>
<evidence type="ECO:0000313" key="2">
    <source>
        <dbReference type="EMBL" id="CAF1284899.1"/>
    </source>
</evidence>
<organism evidence="2 4">
    <name type="scientific">Didymodactylos carnosus</name>
    <dbReference type="NCBI Taxonomy" id="1234261"/>
    <lineage>
        <taxon>Eukaryota</taxon>
        <taxon>Metazoa</taxon>
        <taxon>Spiralia</taxon>
        <taxon>Gnathifera</taxon>
        <taxon>Rotifera</taxon>
        <taxon>Eurotatoria</taxon>
        <taxon>Bdelloidea</taxon>
        <taxon>Philodinida</taxon>
        <taxon>Philodinidae</taxon>
        <taxon>Didymodactylos</taxon>
    </lineage>
</organism>
<protein>
    <submittedName>
        <fullName evidence="2">Uncharacterized protein</fullName>
    </submittedName>
</protein>
<evidence type="ECO:0000313" key="4">
    <source>
        <dbReference type="Proteomes" id="UP000663829"/>
    </source>
</evidence>
<dbReference type="EMBL" id="CAJNOQ010011774">
    <property type="protein sequence ID" value="CAF1284899.1"/>
    <property type="molecule type" value="Genomic_DNA"/>
</dbReference>
<reference evidence="2" key="1">
    <citation type="submission" date="2021-02" db="EMBL/GenBank/DDBJ databases">
        <authorList>
            <person name="Nowell W R."/>
        </authorList>
    </citation>
    <scope>NUCLEOTIDE SEQUENCE</scope>
</reference>
<dbReference type="Proteomes" id="UP000663829">
    <property type="component" value="Unassembled WGS sequence"/>
</dbReference>
<name>A0A815CKI9_9BILA</name>